<dbReference type="EMBL" id="CP013187">
    <property type="protein sequence ID" value="ALO42144.1"/>
    <property type="molecule type" value="Genomic_DNA"/>
</dbReference>
<name>A0A0S2K170_9GAMM</name>
<dbReference type="STRING" id="161398.PP2015_1642"/>
<dbReference type="Proteomes" id="UP000061457">
    <property type="component" value="Chromosome I"/>
</dbReference>
<sequence length="74" mass="8745">MRGLFYRLLNMNNETPSNIESPCIRQCCLDENDVCVGCFRTLDEILKWNSLSDNEKQVIMNTCNERKQQKKESR</sequence>
<dbReference type="InterPro" id="IPR010710">
    <property type="entry name" value="DUF1289"/>
</dbReference>
<dbReference type="KEGG" id="pphe:PP2015_1642"/>
<dbReference type="PANTHER" id="PTHR35175">
    <property type="entry name" value="DUF1289 DOMAIN-CONTAINING PROTEIN"/>
    <property type="match status" value="1"/>
</dbReference>
<dbReference type="PATRIC" id="fig|161398.10.peg.1666"/>
<dbReference type="Pfam" id="PF06945">
    <property type="entry name" value="DUF1289"/>
    <property type="match status" value="1"/>
</dbReference>
<evidence type="ECO:0008006" key="3">
    <source>
        <dbReference type="Google" id="ProtNLM"/>
    </source>
</evidence>
<protein>
    <recommendedName>
        <fullName evidence="3">DUF1289 domain-containing protein</fullName>
    </recommendedName>
</protein>
<dbReference type="PANTHER" id="PTHR35175:SF2">
    <property type="entry name" value="DUF1289 DOMAIN-CONTAINING PROTEIN"/>
    <property type="match status" value="1"/>
</dbReference>
<dbReference type="RefSeq" id="WP_335338118.1">
    <property type="nucleotide sequence ID" value="NZ_CP013187.1"/>
</dbReference>
<proteinExistence type="predicted"/>
<keyword evidence="2" id="KW-1185">Reference proteome</keyword>
<evidence type="ECO:0000313" key="2">
    <source>
        <dbReference type="Proteomes" id="UP000061457"/>
    </source>
</evidence>
<dbReference type="AlphaFoldDB" id="A0A0S2K170"/>
<evidence type="ECO:0000313" key="1">
    <source>
        <dbReference type="EMBL" id="ALO42144.1"/>
    </source>
</evidence>
<organism evidence="1 2">
    <name type="scientific">Pseudoalteromonas phenolica</name>
    <dbReference type="NCBI Taxonomy" id="161398"/>
    <lineage>
        <taxon>Bacteria</taxon>
        <taxon>Pseudomonadati</taxon>
        <taxon>Pseudomonadota</taxon>
        <taxon>Gammaproteobacteria</taxon>
        <taxon>Alteromonadales</taxon>
        <taxon>Pseudoalteromonadaceae</taxon>
        <taxon>Pseudoalteromonas</taxon>
    </lineage>
</organism>
<accession>A0A0S2K170</accession>
<reference evidence="1 2" key="1">
    <citation type="submission" date="2015-11" db="EMBL/GenBank/DDBJ databases">
        <authorList>
            <person name="Zhang Y."/>
            <person name="Guo Z."/>
        </authorList>
    </citation>
    <scope>NUCLEOTIDE SEQUENCE [LARGE SCALE GENOMIC DNA]</scope>
    <source>
        <strain evidence="1 2">KCTC 12086</strain>
    </source>
</reference>
<gene>
    <name evidence="1" type="ORF">PP2015_1642</name>
</gene>